<name>A0A919XWU4_9BACL</name>
<evidence type="ECO:0000256" key="2">
    <source>
        <dbReference type="SAM" id="Phobius"/>
    </source>
</evidence>
<dbReference type="Proteomes" id="UP000681162">
    <property type="component" value="Unassembled WGS sequence"/>
</dbReference>
<feature type="transmembrane region" description="Helical" evidence="2">
    <location>
        <begin position="227"/>
        <end position="251"/>
    </location>
</feature>
<sequence length="312" mass="36393">MTFDSLLKIISSSIIIGLISTFFKLGEWSQIVSSRYLEQYDNKKELLQDARNNLMSFKEHLLKGIITTLPFITWNITLYIAIQYSSDRLTFLNYISSSGVFIYLFPPLVFILFQSGYLYFATDIKRVSINDQGRIKYDHPVWYSYVILFIGVLIFLMDRFLEPEAKSMLNDYLQVNDEKTIQLSGFFVLCAFISHFLILKPITRDLALIEDYRIIQRTKEIKNDQTSLLGIVGLIFTIIMILIALIITLSIRKDLEFPIGDLINIYCFILLGAVLSGQRSKFIQISKNHFYKNKQLYYRNSKGKQIKVKNRL</sequence>
<dbReference type="AlphaFoldDB" id="A0A919XWU4"/>
<keyword evidence="1" id="KW-0175">Coiled coil</keyword>
<keyword evidence="4" id="KW-1185">Reference proteome</keyword>
<evidence type="ECO:0000313" key="3">
    <source>
        <dbReference type="EMBL" id="GIO39494.1"/>
    </source>
</evidence>
<feature type="transmembrane region" description="Helical" evidence="2">
    <location>
        <begin position="141"/>
        <end position="161"/>
    </location>
</feature>
<feature type="transmembrane region" description="Helical" evidence="2">
    <location>
        <begin position="61"/>
        <end position="82"/>
    </location>
</feature>
<gene>
    <name evidence="3" type="ORF">J41TS12_43550</name>
</gene>
<dbReference type="EMBL" id="BORR01000022">
    <property type="protein sequence ID" value="GIO39494.1"/>
    <property type="molecule type" value="Genomic_DNA"/>
</dbReference>
<organism evidence="3 4">
    <name type="scientific">Paenibacillus antibioticophila</name>
    <dbReference type="NCBI Taxonomy" id="1274374"/>
    <lineage>
        <taxon>Bacteria</taxon>
        <taxon>Bacillati</taxon>
        <taxon>Bacillota</taxon>
        <taxon>Bacilli</taxon>
        <taxon>Bacillales</taxon>
        <taxon>Paenibacillaceae</taxon>
        <taxon>Paenibacillus</taxon>
    </lineage>
</organism>
<keyword evidence="2" id="KW-1133">Transmembrane helix</keyword>
<keyword evidence="2" id="KW-0472">Membrane</keyword>
<dbReference type="RefSeq" id="WP_212942796.1">
    <property type="nucleotide sequence ID" value="NZ_BORR01000022.1"/>
</dbReference>
<keyword evidence="2" id="KW-0812">Transmembrane</keyword>
<feature type="transmembrane region" description="Helical" evidence="2">
    <location>
        <begin position="94"/>
        <end position="120"/>
    </location>
</feature>
<evidence type="ECO:0000313" key="4">
    <source>
        <dbReference type="Proteomes" id="UP000681162"/>
    </source>
</evidence>
<comment type="caution">
    <text evidence="3">The sequence shown here is derived from an EMBL/GenBank/DDBJ whole genome shotgun (WGS) entry which is preliminary data.</text>
</comment>
<feature type="transmembrane region" description="Helical" evidence="2">
    <location>
        <begin position="257"/>
        <end position="277"/>
    </location>
</feature>
<accession>A0A919XWU4</accession>
<feature type="coiled-coil region" evidence="1">
    <location>
        <begin position="33"/>
        <end position="60"/>
    </location>
</feature>
<proteinExistence type="predicted"/>
<protein>
    <submittedName>
        <fullName evidence="3">Uncharacterized protein</fullName>
    </submittedName>
</protein>
<feature type="transmembrane region" description="Helical" evidence="2">
    <location>
        <begin position="181"/>
        <end position="199"/>
    </location>
</feature>
<reference evidence="3 4" key="1">
    <citation type="submission" date="2021-03" db="EMBL/GenBank/DDBJ databases">
        <title>Antimicrobial resistance genes in bacteria isolated from Japanese honey, and their potential for conferring macrolide and lincosamide resistance in the American foulbrood pathogen Paenibacillus larvae.</title>
        <authorList>
            <person name="Okamoto M."/>
            <person name="Kumagai M."/>
            <person name="Kanamori H."/>
            <person name="Takamatsu D."/>
        </authorList>
    </citation>
    <scope>NUCLEOTIDE SEQUENCE [LARGE SCALE GENOMIC DNA]</scope>
    <source>
        <strain evidence="3 4">J41TS12</strain>
    </source>
</reference>
<evidence type="ECO:0000256" key="1">
    <source>
        <dbReference type="SAM" id="Coils"/>
    </source>
</evidence>